<dbReference type="EMBL" id="JADQTO010000015">
    <property type="protein sequence ID" value="MBG0565589.1"/>
    <property type="molecule type" value="Genomic_DNA"/>
</dbReference>
<keyword evidence="3" id="KW-0349">Heme</keyword>
<dbReference type="Proteomes" id="UP000598146">
    <property type="component" value="Unassembled WGS sequence"/>
</dbReference>
<organism evidence="11 12">
    <name type="scientific">Actinoplanes aureus</name>
    <dbReference type="NCBI Taxonomy" id="2792083"/>
    <lineage>
        <taxon>Bacteria</taxon>
        <taxon>Bacillati</taxon>
        <taxon>Actinomycetota</taxon>
        <taxon>Actinomycetes</taxon>
        <taxon>Micromonosporales</taxon>
        <taxon>Micromonosporaceae</taxon>
        <taxon>Actinoplanes</taxon>
    </lineage>
</organism>
<feature type="domain" description="Dyp-type peroxidase C-terminal" evidence="10">
    <location>
        <begin position="372"/>
        <end position="447"/>
    </location>
</feature>
<keyword evidence="5" id="KW-0732">Signal</keyword>
<dbReference type="GO" id="GO:0004601">
    <property type="term" value="F:peroxidase activity"/>
    <property type="evidence" value="ECO:0007669"/>
    <property type="project" value="UniProtKB-KW"/>
</dbReference>
<evidence type="ECO:0000256" key="1">
    <source>
        <dbReference type="ARBA" id="ARBA00001970"/>
    </source>
</evidence>
<keyword evidence="4" id="KW-0479">Metal-binding</keyword>
<evidence type="ECO:0000313" key="12">
    <source>
        <dbReference type="Proteomes" id="UP000598146"/>
    </source>
</evidence>
<gene>
    <name evidence="11" type="ORF">I4J89_29470</name>
</gene>
<comment type="caution">
    <text evidence="11">The sequence shown here is derived from an EMBL/GenBank/DDBJ whole genome shotgun (WGS) entry which is preliminary data.</text>
</comment>
<keyword evidence="6" id="KW-0560">Oxidoreductase</keyword>
<sequence length="514" mass="54902">MNPGGSAEPRLDLDDIQAHVLPGFGHEHQCLLGWRLPDDDPAPPARGLLAALADRITPASRGLHIRQLRRAARHGRAEAAATTPSSNEPHSSARHGRIDPAVLAEPPALAAAVSARTLRVLGHADVAAIDEAFAVGMARRSYLRDPPSTEWTTGGPGREIDILVVLAGDDPALLADAAATVSGAGTEAGCELVHEQHARRLPGDIEHFGFRDGISQPVLRGVVDDAGTPLVARTPMPPMPDHRAYAAPGDVLLWPGQFLFGLPRQSATDPTRPLPARSVPALARNGSLLVYRKLEQDVAGFYADTARMAAALNTDPADVRAQLVGRRPDGRPLVRPADATSAELNHFGYDTDAPPIPDGPRGATADPDGLRCPLAAHIRKVNPRDQETDKGPSAATLSFAILRRGITYGERYDHDSPGTADERGLLFLCYQTDLTQQFELLAQRWANNPERPRQGLSNGVDLIIGRVTPGTERRATLLAGEVSTMTDYVHPRGGAYLFTPSLSAIRTLSKANAP</sequence>
<dbReference type="InterPro" id="IPR011008">
    <property type="entry name" value="Dimeric_a/b-barrel"/>
</dbReference>
<name>A0A931G4T1_9ACTN</name>
<comment type="cofactor">
    <cofactor evidence="1">
        <name>heme b</name>
        <dbReference type="ChEBI" id="CHEBI:60344"/>
    </cofactor>
</comment>
<dbReference type="PANTHER" id="PTHR30521:SF4">
    <property type="entry name" value="DEFERROCHELATASE"/>
    <property type="match status" value="1"/>
</dbReference>
<reference evidence="11" key="1">
    <citation type="submission" date="2020-11" db="EMBL/GenBank/DDBJ databases">
        <title>Isolation and identification of active actinomycetes.</title>
        <authorList>
            <person name="Sun X."/>
        </authorList>
    </citation>
    <scope>NUCLEOTIDE SEQUENCE</scope>
    <source>
        <strain evidence="11">NEAU-A11</strain>
    </source>
</reference>
<dbReference type="PANTHER" id="PTHR30521">
    <property type="entry name" value="DEFERROCHELATASE/PEROXIDASE"/>
    <property type="match status" value="1"/>
</dbReference>
<proteinExistence type="inferred from homology"/>
<dbReference type="GO" id="GO:0005829">
    <property type="term" value="C:cytosol"/>
    <property type="evidence" value="ECO:0007669"/>
    <property type="project" value="TreeGrafter"/>
</dbReference>
<keyword evidence="12" id="KW-1185">Reference proteome</keyword>
<dbReference type="RefSeq" id="WP_196417355.1">
    <property type="nucleotide sequence ID" value="NZ_JADQTO010000015.1"/>
</dbReference>
<evidence type="ECO:0000256" key="9">
    <source>
        <dbReference type="SAM" id="MobiDB-lite"/>
    </source>
</evidence>
<evidence type="ECO:0000313" key="11">
    <source>
        <dbReference type="EMBL" id="MBG0565589.1"/>
    </source>
</evidence>
<evidence type="ECO:0000256" key="5">
    <source>
        <dbReference type="ARBA" id="ARBA00022729"/>
    </source>
</evidence>
<evidence type="ECO:0000256" key="8">
    <source>
        <dbReference type="ARBA" id="ARBA00025737"/>
    </source>
</evidence>
<dbReference type="InterPro" id="IPR006314">
    <property type="entry name" value="Dyp_peroxidase"/>
</dbReference>
<dbReference type="SUPFAM" id="SSF54909">
    <property type="entry name" value="Dimeric alpha+beta barrel"/>
    <property type="match status" value="1"/>
</dbReference>
<feature type="region of interest" description="Disordered" evidence="9">
    <location>
        <begin position="69"/>
        <end position="95"/>
    </location>
</feature>
<dbReference type="NCBIfam" id="TIGR01413">
    <property type="entry name" value="Dyp_perox_fam"/>
    <property type="match status" value="1"/>
</dbReference>
<comment type="similarity">
    <text evidence="8">Belongs to the DyP-type peroxidase family.</text>
</comment>
<dbReference type="GO" id="GO:0046872">
    <property type="term" value="F:metal ion binding"/>
    <property type="evidence" value="ECO:0007669"/>
    <property type="project" value="UniProtKB-KW"/>
</dbReference>
<evidence type="ECO:0000256" key="3">
    <source>
        <dbReference type="ARBA" id="ARBA00022617"/>
    </source>
</evidence>
<accession>A0A931G4T1</accession>
<evidence type="ECO:0000256" key="4">
    <source>
        <dbReference type="ARBA" id="ARBA00022723"/>
    </source>
</evidence>
<dbReference type="GO" id="GO:0020037">
    <property type="term" value="F:heme binding"/>
    <property type="evidence" value="ECO:0007669"/>
    <property type="project" value="InterPro"/>
</dbReference>
<evidence type="ECO:0000259" key="10">
    <source>
        <dbReference type="Pfam" id="PF20628"/>
    </source>
</evidence>
<dbReference type="PROSITE" id="PS51404">
    <property type="entry name" value="DYP_PEROXIDASE"/>
    <property type="match status" value="1"/>
</dbReference>
<dbReference type="Pfam" id="PF20628">
    <property type="entry name" value="Dyp_perox_C"/>
    <property type="match status" value="1"/>
</dbReference>
<evidence type="ECO:0000256" key="2">
    <source>
        <dbReference type="ARBA" id="ARBA00022559"/>
    </source>
</evidence>
<evidence type="ECO:0000256" key="6">
    <source>
        <dbReference type="ARBA" id="ARBA00023002"/>
    </source>
</evidence>
<dbReference type="InterPro" id="IPR048328">
    <property type="entry name" value="Dyp_perox_C"/>
</dbReference>
<keyword evidence="7" id="KW-0408">Iron</keyword>
<keyword evidence="2 11" id="KW-0575">Peroxidase</keyword>
<protein>
    <submittedName>
        <fullName evidence="11">Dyp-type peroxidase</fullName>
    </submittedName>
</protein>
<evidence type="ECO:0000256" key="7">
    <source>
        <dbReference type="ARBA" id="ARBA00023004"/>
    </source>
</evidence>
<dbReference type="AlphaFoldDB" id="A0A931G4T1"/>